<accession>A0ACB7J1T8</accession>
<comment type="caution">
    <text evidence="1">The sequence shown here is derived from an EMBL/GenBank/DDBJ whole genome shotgun (WGS) entry which is preliminary data.</text>
</comment>
<dbReference type="Proteomes" id="UP000824881">
    <property type="component" value="Unassembled WGS sequence"/>
</dbReference>
<organism evidence="1 2">
    <name type="scientific">Pleurotus cornucopiae</name>
    <name type="common">Cornucopia mushroom</name>
    <dbReference type="NCBI Taxonomy" id="5321"/>
    <lineage>
        <taxon>Eukaryota</taxon>
        <taxon>Fungi</taxon>
        <taxon>Dikarya</taxon>
        <taxon>Basidiomycota</taxon>
        <taxon>Agaricomycotina</taxon>
        <taxon>Agaricomycetes</taxon>
        <taxon>Agaricomycetidae</taxon>
        <taxon>Agaricales</taxon>
        <taxon>Pleurotineae</taxon>
        <taxon>Pleurotaceae</taxon>
        <taxon>Pleurotus</taxon>
    </lineage>
</organism>
<keyword evidence="2" id="KW-1185">Reference proteome</keyword>
<gene>
    <name evidence="1" type="ORF">CCMSSC00406_0007695</name>
</gene>
<sequence length="129" mass="13909">MRYAVEGYSTSGIAHQCIKQASGALFRTPLMRMSSSGSMSTRSPTLHSSDPSGVAALYAYLLIDLFNDSPALQPHSLLLTITRASRRSILSPPPSLVPPPHSNYIPSRVDFGTGVRRATSTSSDYQPLN</sequence>
<evidence type="ECO:0000313" key="2">
    <source>
        <dbReference type="Proteomes" id="UP000824881"/>
    </source>
</evidence>
<dbReference type="EMBL" id="WQMT02000004">
    <property type="protein sequence ID" value="KAG9223833.1"/>
    <property type="molecule type" value="Genomic_DNA"/>
</dbReference>
<reference evidence="1 2" key="1">
    <citation type="journal article" date="2021" name="Appl. Environ. Microbiol.">
        <title>Genetic linkage and physical mapping for an oyster mushroom Pleurotus cornucopiae and QTL analysis for the trait cap color.</title>
        <authorList>
            <person name="Zhang Y."/>
            <person name="Gao W."/>
            <person name="Sonnenberg A."/>
            <person name="Chen Q."/>
            <person name="Zhang J."/>
            <person name="Huang C."/>
        </authorList>
    </citation>
    <scope>NUCLEOTIDE SEQUENCE [LARGE SCALE GENOMIC DNA]</scope>
    <source>
        <strain evidence="1">CCMSSC00406</strain>
    </source>
</reference>
<protein>
    <submittedName>
        <fullName evidence="1">Uncharacterized protein</fullName>
    </submittedName>
</protein>
<evidence type="ECO:0000313" key="1">
    <source>
        <dbReference type="EMBL" id="KAG9223833.1"/>
    </source>
</evidence>
<name>A0ACB7J1T8_PLECO</name>
<proteinExistence type="predicted"/>